<dbReference type="InterPro" id="IPR028195">
    <property type="entry name" value="SPMIP6"/>
</dbReference>
<dbReference type="PANTHER" id="PTHR35664">
    <property type="entry name" value="SPERMATID-SPECIFIC MANCHETTE-RELATED PROTEIN 1"/>
    <property type="match status" value="1"/>
</dbReference>
<dbReference type="PANTHER" id="PTHR35664:SF1">
    <property type="entry name" value="SPERMATID-SPECIFIC MANCHETTE-RELATED PROTEIN 1"/>
    <property type="match status" value="1"/>
</dbReference>
<sequence>MFLFSRKTKTPVSTYSDSYRAPTSIKEVYKDPPLWAWEANKFVTPGLTQTAQRHVDPDALQKMLRCAGQDYRYRGSTPSHPYFPEKYWLCPEEADKCNPNYLCGNPNYLCSNRYNTWRMAPYNCWNKCTTYLPRLPKEAGMETVVRGMPLVYPPKPERLNAYEREVVVNMLNSLSRNQPLPQITPRCGCVDPLPGRLPFQGYESTCSGRHYCLRGMDYSVSGPPCREHRLRPLCTELPTVRSVSPCKHRPGMQCAVITPQPSYYACPNLRWDTSHFKKTGGSQRNNYVVHPEFVSETYPDYHCW</sequence>
<evidence type="ECO:0008006" key="3">
    <source>
        <dbReference type="Google" id="ProtNLM"/>
    </source>
</evidence>
<keyword evidence="2" id="KW-1185">Reference proteome</keyword>
<dbReference type="EMBL" id="OX459966">
    <property type="protein sequence ID" value="CAI9171100.1"/>
    <property type="molecule type" value="Genomic_DNA"/>
</dbReference>
<evidence type="ECO:0000313" key="2">
    <source>
        <dbReference type="Proteomes" id="UP001176941"/>
    </source>
</evidence>
<reference evidence="1" key="1">
    <citation type="submission" date="2023-04" db="EMBL/GenBank/DDBJ databases">
        <authorList>
            <consortium name="ELIXIR-Norway"/>
        </authorList>
    </citation>
    <scope>NUCLEOTIDE SEQUENCE [LARGE SCALE GENOMIC DNA]</scope>
</reference>
<name>A0ABN8ZBC7_RANTA</name>
<dbReference type="Proteomes" id="UP001176941">
    <property type="component" value="Chromosome 30"/>
</dbReference>
<protein>
    <recommendedName>
        <fullName evidence="3">Spermatid-specific manchette-related protein 1</fullName>
    </recommendedName>
</protein>
<organism evidence="1 2">
    <name type="scientific">Rangifer tarandus platyrhynchus</name>
    <name type="common">Svalbard reindeer</name>
    <dbReference type="NCBI Taxonomy" id="3082113"/>
    <lineage>
        <taxon>Eukaryota</taxon>
        <taxon>Metazoa</taxon>
        <taxon>Chordata</taxon>
        <taxon>Craniata</taxon>
        <taxon>Vertebrata</taxon>
        <taxon>Euteleostomi</taxon>
        <taxon>Mammalia</taxon>
        <taxon>Eutheria</taxon>
        <taxon>Laurasiatheria</taxon>
        <taxon>Artiodactyla</taxon>
        <taxon>Ruminantia</taxon>
        <taxon>Pecora</taxon>
        <taxon>Cervidae</taxon>
        <taxon>Odocoileinae</taxon>
        <taxon>Rangifer</taxon>
    </lineage>
</organism>
<accession>A0ABN8ZBC7</accession>
<proteinExistence type="predicted"/>
<dbReference type="Pfam" id="PF15181">
    <property type="entry name" value="SMRP1"/>
    <property type="match status" value="1"/>
</dbReference>
<gene>
    <name evidence="1" type="ORF">MRATA1EN1_LOCUS20062</name>
</gene>
<evidence type="ECO:0000313" key="1">
    <source>
        <dbReference type="EMBL" id="CAI9171100.1"/>
    </source>
</evidence>